<feature type="domain" description="ABC transmembrane type-1" evidence="9">
    <location>
        <begin position="23"/>
        <end position="300"/>
    </location>
</feature>
<dbReference type="Gene3D" id="1.20.1560.10">
    <property type="entry name" value="ABC transporter type 1, transmembrane domain"/>
    <property type="match status" value="1"/>
</dbReference>
<evidence type="ECO:0000256" key="3">
    <source>
        <dbReference type="ARBA" id="ARBA00022741"/>
    </source>
</evidence>
<gene>
    <name evidence="10" type="ORF">SOW75_25345</name>
</gene>
<evidence type="ECO:0000256" key="2">
    <source>
        <dbReference type="ARBA" id="ARBA00022692"/>
    </source>
</evidence>
<dbReference type="PROSITE" id="PS50929">
    <property type="entry name" value="ABC_TM1F"/>
    <property type="match status" value="1"/>
</dbReference>
<dbReference type="CDD" id="cd03246">
    <property type="entry name" value="ABCC_Protease_Secretion"/>
    <property type="match status" value="1"/>
</dbReference>
<dbReference type="InterPro" id="IPR039421">
    <property type="entry name" value="Type_1_exporter"/>
</dbReference>
<dbReference type="InterPro" id="IPR003593">
    <property type="entry name" value="AAA+_ATPase"/>
</dbReference>
<keyword evidence="11" id="KW-1185">Reference proteome</keyword>
<evidence type="ECO:0000256" key="1">
    <source>
        <dbReference type="ARBA" id="ARBA00004651"/>
    </source>
</evidence>
<feature type="transmembrane region" description="Helical" evidence="7">
    <location>
        <begin position="145"/>
        <end position="174"/>
    </location>
</feature>
<dbReference type="PROSITE" id="PS00211">
    <property type="entry name" value="ABC_TRANSPORTER_1"/>
    <property type="match status" value="1"/>
</dbReference>
<evidence type="ECO:0000256" key="4">
    <source>
        <dbReference type="ARBA" id="ARBA00022840"/>
    </source>
</evidence>
<dbReference type="InterPro" id="IPR017871">
    <property type="entry name" value="ABC_transporter-like_CS"/>
</dbReference>
<reference evidence="10 11" key="1">
    <citation type="submission" date="2023-11" db="EMBL/GenBank/DDBJ databases">
        <title>Draft genomes analysis of Pseudomonas asiatica isolated from milk, feces and farm soil of cows suffering from clinical mastitis.</title>
        <authorList>
            <person name="Rahman T."/>
            <person name="Das Z.C."/>
            <person name="Hoque M.N."/>
        </authorList>
    </citation>
    <scope>NUCLEOTIDE SEQUENCE [LARGE SCALE GENOMIC DNA]</scope>
    <source>
        <strain evidence="10 11">2F2</strain>
    </source>
</reference>
<evidence type="ECO:0000256" key="6">
    <source>
        <dbReference type="ARBA" id="ARBA00023136"/>
    </source>
</evidence>
<comment type="subcellular location">
    <subcellularLocation>
        <location evidence="1">Cell membrane</location>
        <topology evidence="1">Multi-pass membrane protein</topology>
    </subcellularLocation>
</comment>
<dbReference type="InterPro" id="IPR003439">
    <property type="entry name" value="ABC_transporter-like_ATP-bd"/>
</dbReference>
<feature type="transmembrane region" description="Helical" evidence="7">
    <location>
        <begin position="21"/>
        <end position="44"/>
    </location>
</feature>
<sequence>MHKPPRTRSELADVLFRLRRSFFALAAFSGVINVMMLTPAIYMLQVYDRALVSRNVTTLTMLTLLVIGLFMLMSALEMVRTRVLIRVGNFLDMDLNRRIFSAAFERNLSRAGGNPAQALQDLAQVRQFLTGNGLFAFFDAPWTPIYLLVCYLIHPLLGLVTLIGSLILVGLAYLTEKATQKPLAEANQAALSSASYANNNLRNAEVIEAMGMLPAIGKRWFQGHLRILQMQTLASDRAAIISSTGRFVRITLQSVILGAGALLAIEGKITPGMMIACSILTGRALAPVEQVIAAWKQLQGSRSAWGRLNDLLHDYPQRPPSMSLQRPMGMLAVENVVAGAPGTSNSIVRGVSFSLVPGESLGIIGPSASGKSTLARLLVGVWPTQAGKVRLDGADIFTWNKAELGPWLGYLPQDVELFEGTIAENIARFAEVDSEAVIRAARSSGVHDMILRFPQGYDTRLAADGSPLSGGQKQRIALARALYGEPNLVVLDEPNANLDDVGEKALVDALAELKARGATVILISHRPNVLCAVDKVLMLRDGAVHMLGSRDEVFAALRKASVIPTATAAPLASVKVRE</sequence>
<evidence type="ECO:0000259" key="8">
    <source>
        <dbReference type="PROSITE" id="PS50893"/>
    </source>
</evidence>
<organism evidence="10 11">
    <name type="scientific">Pseudomonas asiatica</name>
    <dbReference type="NCBI Taxonomy" id="2219225"/>
    <lineage>
        <taxon>Bacteria</taxon>
        <taxon>Pseudomonadati</taxon>
        <taxon>Pseudomonadota</taxon>
        <taxon>Gammaproteobacteria</taxon>
        <taxon>Pseudomonadales</taxon>
        <taxon>Pseudomonadaceae</taxon>
        <taxon>Pseudomonas</taxon>
    </lineage>
</organism>
<keyword evidence="2 7" id="KW-0812">Transmembrane</keyword>
<dbReference type="SUPFAM" id="SSF90123">
    <property type="entry name" value="ABC transporter transmembrane region"/>
    <property type="match status" value="1"/>
</dbReference>
<accession>A0ABU5L5S3</accession>
<dbReference type="CDD" id="cd18586">
    <property type="entry name" value="ABC_6TM_PrtD_like"/>
    <property type="match status" value="1"/>
</dbReference>
<dbReference type="InterPro" id="IPR036640">
    <property type="entry name" value="ABC1_TM_sf"/>
</dbReference>
<keyword evidence="4" id="KW-0067">ATP-binding</keyword>
<name>A0ABU5L5S3_9PSED</name>
<dbReference type="InterPro" id="IPR047957">
    <property type="entry name" value="ABC_AprD-like_6TM"/>
</dbReference>
<keyword evidence="3" id="KW-0547">Nucleotide-binding</keyword>
<feature type="domain" description="ABC transporter" evidence="8">
    <location>
        <begin position="331"/>
        <end position="566"/>
    </location>
</feature>
<dbReference type="InterPro" id="IPR011527">
    <property type="entry name" value="ABC1_TM_dom"/>
</dbReference>
<dbReference type="PROSITE" id="PS50893">
    <property type="entry name" value="ABC_TRANSPORTER_2"/>
    <property type="match status" value="1"/>
</dbReference>
<dbReference type="NCBIfam" id="TIGR01842">
    <property type="entry name" value="type_I_sec_PrtD"/>
    <property type="match status" value="1"/>
</dbReference>
<dbReference type="Pfam" id="PF00005">
    <property type="entry name" value="ABC_tran"/>
    <property type="match status" value="1"/>
</dbReference>
<dbReference type="InterPro" id="IPR027417">
    <property type="entry name" value="P-loop_NTPase"/>
</dbReference>
<evidence type="ECO:0000259" key="9">
    <source>
        <dbReference type="PROSITE" id="PS50929"/>
    </source>
</evidence>
<evidence type="ECO:0000256" key="7">
    <source>
        <dbReference type="SAM" id="Phobius"/>
    </source>
</evidence>
<feature type="transmembrane region" description="Helical" evidence="7">
    <location>
        <begin position="56"/>
        <end position="76"/>
    </location>
</feature>
<dbReference type="RefSeq" id="WP_015269957.1">
    <property type="nucleotide sequence ID" value="NZ_BLJF01000001.1"/>
</dbReference>
<protein>
    <submittedName>
        <fullName evidence="10">Type I secretion system permease/ATPase</fullName>
    </submittedName>
</protein>
<evidence type="ECO:0000313" key="10">
    <source>
        <dbReference type="EMBL" id="MDZ5741510.1"/>
    </source>
</evidence>
<keyword evidence="6 7" id="KW-0472">Membrane</keyword>
<proteinExistence type="predicted"/>
<dbReference type="PANTHER" id="PTHR24221">
    <property type="entry name" value="ATP-BINDING CASSETTE SUB-FAMILY B"/>
    <property type="match status" value="1"/>
</dbReference>
<dbReference type="SMART" id="SM00382">
    <property type="entry name" value="AAA"/>
    <property type="match status" value="1"/>
</dbReference>
<evidence type="ECO:0000256" key="5">
    <source>
        <dbReference type="ARBA" id="ARBA00022989"/>
    </source>
</evidence>
<evidence type="ECO:0000313" key="11">
    <source>
        <dbReference type="Proteomes" id="UP001292116"/>
    </source>
</evidence>
<dbReference type="PANTHER" id="PTHR24221:SF248">
    <property type="entry name" value="ABC TRANSPORTER TRANSMEMBRANE REGION"/>
    <property type="match status" value="1"/>
</dbReference>
<dbReference type="Gene3D" id="3.40.50.300">
    <property type="entry name" value="P-loop containing nucleotide triphosphate hydrolases"/>
    <property type="match status" value="1"/>
</dbReference>
<dbReference type="Pfam" id="PF00664">
    <property type="entry name" value="ABC_membrane"/>
    <property type="match status" value="1"/>
</dbReference>
<dbReference type="InterPro" id="IPR010128">
    <property type="entry name" value="ATPase_T1SS_PrtD-like"/>
</dbReference>
<dbReference type="SUPFAM" id="SSF52540">
    <property type="entry name" value="P-loop containing nucleoside triphosphate hydrolases"/>
    <property type="match status" value="1"/>
</dbReference>
<dbReference type="EMBL" id="JAXUBM010000045">
    <property type="protein sequence ID" value="MDZ5741510.1"/>
    <property type="molecule type" value="Genomic_DNA"/>
</dbReference>
<keyword evidence="5 7" id="KW-1133">Transmembrane helix</keyword>
<dbReference type="Proteomes" id="UP001292116">
    <property type="component" value="Unassembled WGS sequence"/>
</dbReference>
<comment type="caution">
    <text evidence="10">The sequence shown here is derived from an EMBL/GenBank/DDBJ whole genome shotgun (WGS) entry which is preliminary data.</text>
</comment>